<keyword evidence="1" id="KW-0378">Hydrolase</keyword>
<protein>
    <submittedName>
        <fullName evidence="2">Haloacid dehalogenase</fullName>
    </submittedName>
</protein>
<evidence type="ECO:0000313" key="2">
    <source>
        <dbReference type="EMBL" id="KZL76703.1"/>
    </source>
</evidence>
<name>A0A166XKX6_9PEZI</name>
<proteinExistence type="predicted"/>
<dbReference type="InterPro" id="IPR006328">
    <property type="entry name" value="2-HAD"/>
</dbReference>
<dbReference type="Proteomes" id="UP000076552">
    <property type="component" value="Unassembled WGS sequence"/>
</dbReference>
<reference evidence="2 3" key="1">
    <citation type="submission" date="2015-06" db="EMBL/GenBank/DDBJ databases">
        <title>Survival trade-offs in plant roots during colonization by closely related pathogenic and mutualistic fungi.</title>
        <authorList>
            <person name="Hacquard S."/>
            <person name="Kracher B."/>
            <person name="Hiruma K."/>
            <person name="Weinman A."/>
            <person name="Muench P."/>
            <person name="Garrido Oter R."/>
            <person name="Ver Loren van Themaat E."/>
            <person name="Dallerey J.-F."/>
            <person name="Damm U."/>
            <person name="Henrissat B."/>
            <person name="Lespinet O."/>
            <person name="Thon M."/>
            <person name="Kemen E."/>
            <person name="McHardy A.C."/>
            <person name="Schulze-Lefert P."/>
            <person name="O'Connell R.J."/>
        </authorList>
    </citation>
    <scope>NUCLEOTIDE SEQUENCE [LARGE SCALE GENOMIC DNA]</scope>
    <source>
        <strain evidence="2 3">0861</strain>
    </source>
</reference>
<dbReference type="InterPro" id="IPR006439">
    <property type="entry name" value="HAD-SF_hydro_IA"/>
</dbReference>
<dbReference type="EMBL" id="LFIV01000013">
    <property type="protein sequence ID" value="KZL76703.1"/>
    <property type="molecule type" value="Genomic_DNA"/>
</dbReference>
<dbReference type="GO" id="GO:0019120">
    <property type="term" value="F:hydrolase activity, acting on acid halide bonds, in C-halide compounds"/>
    <property type="evidence" value="ECO:0007669"/>
    <property type="project" value="InterPro"/>
</dbReference>
<dbReference type="NCBIfam" id="TIGR01428">
    <property type="entry name" value="HAD_type_II"/>
    <property type="match status" value="1"/>
</dbReference>
<comment type="caution">
    <text evidence="2">The sequence shown here is derived from an EMBL/GenBank/DDBJ whole genome shotgun (WGS) entry which is preliminary data.</text>
</comment>
<dbReference type="AlphaFoldDB" id="A0A166XKX6"/>
<dbReference type="Gene3D" id="1.10.150.750">
    <property type="match status" value="1"/>
</dbReference>
<dbReference type="Pfam" id="PF00702">
    <property type="entry name" value="Hydrolase"/>
    <property type="match status" value="1"/>
</dbReference>
<dbReference type="PANTHER" id="PTHR43316">
    <property type="entry name" value="HYDROLASE, HALOACID DELAHOGENASE-RELATED"/>
    <property type="match status" value="1"/>
</dbReference>
<evidence type="ECO:0000313" key="3">
    <source>
        <dbReference type="Proteomes" id="UP000076552"/>
    </source>
</evidence>
<accession>A0A166XKX6</accession>
<dbReference type="SUPFAM" id="SSF56784">
    <property type="entry name" value="HAD-like"/>
    <property type="match status" value="1"/>
</dbReference>
<dbReference type="PANTHER" id="PTHR43316:SF3">
    <property type="entry name" value="HALOACID DEHALOGENASE, TYPE II (AFU_ORTHOLOGUE AFUA_2G07750)-RELATED"/>
    <property type="match status" value="1"/>
</dbReference>
<dbReference type="InterPro" id="IPR036412">
    <property type="entry name" value="HAD-like_sf"/>
</dbReference>
<dbReference type="Gene3D" id="3.40.50.1000">
    <property type="entry name" value="HAD superfamily/HAD-like"/>
    <property type="match status" value="1"/>
</dbReference>
<evidence type="ECO:0000256" key="1">
    <source>
        <dbReference type="ARBA" id="ARBA00022801"/>
    </source>
</evidence>
<gene>
    <name evidence="2" type="ORF">CT0861_11092</name>
</gene>
<keyword evidence="3" id="KW-1185">Reference proteome</keyword>
<dbReference type="InterPro" id="IPR051540">
    <property type="entry name" value="S-2-haloacid_dehalogenase"/>
</dbReference>
<dbReference type="GO" id="GO:0016791">
    <property type="term" value="F:phosphatase activity"/>
    <property type="evidence" value="ECO:0007669"/>
    <property type="project" value="UniProtKB-ARBA"/>
</dbReference>
<sequence>MSKHHPDDMPQMSKVCYTKPAAVNVCSDTEKFEKRQDTTMSGIAGDLPNIKAEDLRNLKALTFDVFGTVVDWRTSVVEELTSRAQARLSASPGLPAEQRDKLAAADWGRFTQEWRDSYKHFTQSYDPGSAPWKDVDAHHHDSLVALLEAWGLDGVYREEEVRELSLAWHRLRPWGDSASGLRRLGEKFVTSTLSNGNRALLQDLDSFGGLGFKRLLSSEDWKAYKPNPAVYDGAVKALLGEGGKAREVAMVAAHLGDLMAARGRGMRTVYVERPGEEDWEKGGEAFEDARGWVDVWIGDGEGGFEEAARRLGA</sequence>
<organism evidence="2 3">
    <name type="scientific">Colletotrichum tofieldiae</name>
    <dbReference type="NCBI Taxonomy" id="708197"/>
    <lineage>
        <taxon>Eukaryota</taxon>
        <taxon>Fungi</taxon>
        <taxon>Dikarya</taxon>
        <taxon>Ascomycota</taxon>
        <taxon>Pezizomycotina</taxon>
        <taxon>Sordariomycetes</taxon>
        <taxon>Hypocreomycetidae</taxon>
        <taxon>Glomerellales</taxon>
        <taxon>Glomerellaceae</taxon>
        <taxon>Colletotrichum</taxon>
        <taxon>Colletotrichum spaethianum species complex</taxon>
    </lineage>
</organism>
<dbReference type="NCBIfam" id="TIGR01493">
    <property type="entry name" value="HAD-SF-IA-v2"/>
    <property type="match status" value="1"/>
</dbReference>
<dbReference type="InterPro" id="IPR023214">
    <property type="entry name" value="HAD_sf"/>
</dbReference>
<dbReference type="STRING" id="708197.A0A166XKX6"/>